<dbReference type="RefSeq" id="WP_126987916.1">
    <property type="nucleotide sequence ID" value="NZ_JALXWX010000102.1"/>
</dbReference>
<feature type="region of interest" description="Disordered" evidence="1">
    <location>
        <begin position="1"/>
        <end position="22"/>
    </location>
</feature>
<comment type="caution">
    <text evidence="2">The sequence shown here is derived from an EMBL/GenBank/DDBJ whole genome shotgun (WGS) entry which is preliminary data.</text>
</comment>
<evidence type="ECO:0000313" key="2">
    <source>
        <dbReference type="EMBL" id="RRR17939.1"/>
    </source>
</evidence>
<protein>
    <submittedName>
        <fullName evidence="2">Uncharacterized protein</fullName>
    </submittedName>
</protein>
<reference evidence="2 3" key="1">
    <citation type="submission" date="2018-07" db="EMBL/GenBank/DDBJ databases">
        <title>Brachybacteriurn paraconglorneratum KCTC 9916.</title>
        <authorList>
            <person name="Li Y."/>
        </authorList>
    </citation>
    <scope>NUCLEOTIDE SEQUENCE [LARGE SCALE GENOMIC DNA]</scope>
    <source>
        <strain evidence="2 3">KCTC 9916</strain>
    </source>
</reference>
<feature type="compositionally biased region" description="Basic and acidic residues" evidence="1">
    <location>
        <begin position="601"/>
        <end position="624"/>
    </location>
</feature>
<proteinExistence type="predicted"/>
<gene>
    <name evidence="2" type="ORF">DS079_11660</name>
</gene>
<dbReference type="Proteomes" id="UP000274327">
    <property type="component" value="Unassembled WGS sequence"/>
</dbReference>
<sequence>MTSGAASLPVPGDDRAGRDLPGPEALRIALHPAELPLARPRDVAQAAARVSDLISAGRLREARRLAAEFRRRTARPADRASLLRAALRGALRSGDAAQAESDSADLVSLLHRSGRTEQAAAVVQVLLEHGPLAEAPERTGAGARGRRRGEALRASAPMLAVVRALEASSLPGPDGGRGGTVDPRRAVARLRAALAALPEVREALLEDPERELRLRLAQALEAVGDVDGAVSLALDVLELTAQQATERGEAPADPWRLETGAHALLARTLRQERPVVAAHHALEALGGLADVDDPPLRIGLITSLLQALMAAGATDLAGFTAGRLLSLQRTLEQDRLRIAPLLAVTAQRLQAERLDAAWVPLEQARALAREHRDHRSLLEAARLAASLHERVGDHAASLGELQRLAAAARWLVDDLDTPREERSERLRTELSANALAMRRALDLGRPGAVHVAAREIERRTRPDSGWDLPPELLWDHLVDARMGVLIVAGDALARGEQGTDQTGYEARRREVLEAIGRMPEGHDARARYWAAYLDDRHADLLARRGETAAARRAARRARSAYEALGRDEDAARVARLVTELEAAREAEGGAERAGHGAGHGAEGDADARAGRDCEDGGDERAGSA</sequence>
<feature type="compositionally biased region" description="Basic and acidic residues" evidence="1">
    <location>
        <begin position="583"/>
        <end position="594"/>
    </location>
</feature>
<feature type="region of interest" description="Disordered" evidence="1">
    <location>
        <begin position="583"/>
        <end position="624"/>
    </location>
</feature>
<dbReference type="EMBL" id="QOCI01000009">
    <property type="protein sequence ID" value="RRR17939.1"/>
    <property type="molecule type" value="Genomic_DNA"/>
</dbReference>
<organism evidence="2 3">
    <name type="scientific">Brachybacterium paraconglomeratum</name>
    <dbReference type="NCBI Taxonomy" id="173362"/>
    <lineage>
        <taxon>Bacteria</taxon>
        <taxon>Bacillati</taxon>
        <taxon>Actinomycetota</taxon>
        <taxon>Actinomycetes</taxon>
        <taxon>Micrococcales</taxon>
        <taxon>Dermabacteraceae</taxon>
        <taxon>Brachybacterium</taxon>
    </lineage>
</organism>
<dbReference type="GeneID" id="78121675"/>
<dbReference type="AlphaFoldDB" id="A0A426SIE9"/>
<accession>A0A426SIE9</accession>
<name>A0A426SIE9_9MICO</name>
<evidence type="ECO:0000313" key="3">
    <source>
        <dbReference type="Proteomes" id="UP000274327"/>
    </source>
</evidence>
<evidence type="ECO:0000256" key="1">
    <source>
        <dbReference type="SAM" id="MobiDB-lite"/>
    </source>
</evidence>
<keyword evidence="3" id="KW-1185">Reference proteome</keyword>